<keyword evidence="2" id="KW-0732">Signal</keyword>
<name>Q5B8S8_EMENI</name>
<keyword evidence="4" id="KW-1185">Reference proteome</keyword>
<dbReference type="KEGG" id="ani:ANIA_03052"/>
<dbReference type="OMA" id="WCRNIRV"/>
<sequence>MKLDFAFLTFALASVPAANAWRVRFYQLEDGKGPQYTNAGPGGTGWRCHPNVGSLDGKVSSMRYWSDNSEHTTRCCIYLYTGQNCDGSLDKTFGHFCRNQYLNFHEWGLANKIRSYKTNCYAIDPDYAKRSADGDELELDPEFDPDFDQEFEYDDGYEVEPETSS</sequence>
<protein>
    <submittedName>
        <fullName evidence="3">Uncharacterized protein</fullName>
    </submittedName>
</protein>
<feature type="compositionally biased region" description="Acidic residues" evidence="1">
    <location>
        <begin position="134"/>
        <end position="152"/>
    </location>
</feature>
<gene>
    <name evidence="3" type="ORF">ANIA_03052</name>
</gene>
<dbReference type="HOGENOM" id="CLU_136888_0_0_1"/>
<proteinExistence type="predicted"/>
<evidence type="ECO:0000313" key="3">
    <source>
        <dbReference type="EMBL" id="CBF83496.1"/>
    </source>
</evidence>
<accession>C8VIS1</accession>
<feature type="chain" id="PRO_5010226752" evidence="2">
    <location>
        <begin position="21"/>
        <end position="165"/>
    </location>
</feature>
<accession>Q5B8S8</accession>
<reference evidence="4" key="2">
    <citation type="journal article" date="2009" name="Fungal Genet. Biol.">
        <title>The 2008 update of the Aspergillus nidulans genome annotation: a community effort.</title>
        <authorList>
            <person name="Wortman J.R."/>
            <person name="Gilsenan J.M."/>
            <person name="Joardar V."/>
            <person name="Deegan J."/>
            <person name="Clutterbuck J."/>
            <person name="Andersen M.R."/>
            <person name="Archer D."/>
            <person name="Bencina M."/>
            <person name="Braus G."/>
            <person name="Coutinho P."/>
            <person name="von Dohren H."/>
            <person name="Doonan J."/>
            <person name="Driessen A.J."/>
            <person name="Durek P."/>
            <person name="Espeso E."/>
            <person name="Fekete E."/>
            <person name="Flipphi M."/>
            <person name="Estrada C.G."/>
            <person name="Geysens S."/>
            <person name="Goldman G."/>
            <person name="de Groot P.W."/>
            <person name="Hansen K."/>
            <person name="Harris S.D."/>
            <person name="Heinekamp T."/>
            <person name="Helmstaedt K."/>
            <person name="Henrissat B."/>
            <person name="Hofmann G."/>
            <person name="Homan T."/>
            <person name="Horio T."/>
            <person name="Horiuchi H."/>
            <person name="James S."/>
            <person name="Jones M."/>
            <person name="Karaffa L."/>
            <person name="Karanyi Z."/>
            <person name="Kato M."/>
            <person name="Keller N."/>
            <person name="Kelly D.E."/>
            <person name="Kiel J.A."/>
            <person name="Kim J.M."/>
            <person name="van der Klei I.J."/>
            <person name="Klis F.M."/>
            <person name="Kovalchuk A."/>
            <person name="Krasevec N."/>
            <person name="Kubicek C.P."/>
            <person name="Liu B."/>
            <person name="Maccabe A."/>
            <person name="Meyer V."/>
            <person name="Mirabito P."/>
            <person name="Miskei M."/>
            <person name="Mos M."/>
            <person name="Mullins J."/>
            <person name="Nelson D.R."/>
            <person name="Nielsen J."/>
            <person name="Oakley B.R."/>
            <person name="Osmani S.A."/>
            <person name="Pakula T."/>
            <person name="Paszewski A."/>
            <person name="Paulsen I."/>
            <person name="Pilsyk S."/>
            <person name="Pocsi I."/>
            <person name="Punt P.J."/>
            <person name="Ram A.F."/>
            <person name="Ren Q."/>
            <person name="Robellet X."/>
            <person name="Robson G."/>
            <person name="Seiboth B."/>
            <person name="van Solingen P."/>
            <person name="Specht T."/>
            <person name="Sun J."/>
            <person name="Taheri-Talesh N."/>
            <person name="Takeshita N."/>
            <person name="Ussery D."/>
            <person name="vanKuyk P.A."/>
            <person name="Visser H."/>
            <person name="van de Vondervoort P.J."/>
            <person name="de Vries R.P."/>
            <person name="Walton J."/>
            <person name="Xiang X."/>
            <person name="Xiong Y."/>
            <person name="Zeng A.P."/>
            <person name="Brandt B.W."/>
            <person name="Cornell M.J."/>
            <person name="van den Hondel C.A."/>
            <person name="Visser J."/>
            <person name="Oliver S.G."/>
            <person name="Turner G."/>
        </authorList>
    </citation>
    <scope>GENOME REANNOTATION</scope>
    <source>
        <strain evidence="4">FGSC A4 / ATCC 38163 / CBS 112.46 / NRRL 194 / M139</strain>
    </source>
</reference>
<organism evidence="3 4">
    <name type="scientific">Emericella nidulans (strain FGSC A4 / ATCC 38163 / CBS 112.46 / NRRL 194 / M139)</name>
    <name type="common">Aspergillus nidulans</name>
    <dbReference type="NCBI Taxonomy" id="227321"/>
    <lineage>
        <taxon>Eukaryota</taxon>
        <taxon>Fungi</taxon>
        <taxon>Dikarya</taxon>
        <taxon>Ascomycota</taxon>
        <taxon>Pezizomycotina</taxon>
        <taxon>Eurotiomycetes</taxon>
        <taxon>Eurotiomycetidae</taxon>
        <taxon>Eurotiales</taxon>
        <taxon>Aspergillaceae</taxon>
        <taxon>Aspergillus</taxon>
        <taxon>Aspergillus subgen. Nidulantes</taxon>
    </lineage>
</organism>
<dbReference type="RefSeq" id="XP_660656.1">
    <property type="nucleotide sequence ID" value="XM_655564.1"/>
</dbReference>
<evidence type="ECO:0000256" key="1">
    <source>
        <dbReference type="SAM" id="MobiDB-lite"/>
    </source>
</evidence>
<evidence type="ECO:0000313" key="4">
    <source>
        <dbReference type="Proteomes" id="UP000000560"/>
    </source>
</evidence>
<evidence type="ECO:0000256" key="2">
    <source>
        <dbReference type="SAM" id="SignalP"/>
    </source>
</evidence>
<dbReference type="EMBL" id="BN001306">
    <property type="protein sequence ID" value="CBF83496.1"/>
    <property type="molecule type" value="Genomic_DNA"/>
</dbReference>
<dbReference type="AlphaFoldDB" id="Q5B8S8"/>
<dbReference type="Proteomes" id="UP000000560">
    <property type="component" value="Chromosome VI"/>
</dbReference>
<dbReference type="OrthoDB" id="4905085at2759"/>
<feature type="region of interest" description="Disordered" evidence="1">
    <location>
        <begin position="131"/>
        <end position="152"/>
    </location>
</feature>
<reference evidence="4" key="1">
    <citation type="journal article" date="2005" name="Nature">
        <title>Sequencing of Aspergillus nidulans and comparative analysis with A. fumigatus and A. oryzae.</title>
        <authorList>
            <person name="Galagan J.E."/>
            <person name="Calvo S.E."/>
            <person name="Cuomo C."/>
            <person name="Ma L.J."/>
            <person name="Wortman J.R."/>
            <person name="Batzoglou S."/>
            <person name="Lee S.I."/>
            <person name="Basturkmen M."/>
            <person name="Spevak C.C."/>
            <person name="Clutterbuck J."/>
            <person name="Kapitonov V."/>
            <person name="Jurka J."/>
            <person name="Scazzocchio C."/>
            <person name="Farman M."/>
            <person name="Butler J."/>
            <person name="Purcell S."/>
            <person name="Harris S."/>
            <person name="Braus G.H."/>
            <person name="Draht O."/>
            <person name="Busch S."/>
            <person name="D'Enfert C."/>
            <person name="Bouchier C."/>
            <person name="Goldman G.H."/>
            <person name="Bell-Pedersen D."/>
            <person name="Griffiths-Jones S."/>
            <person name="Doonan J.H."/>
            <person name="Yu J."/>
            <person name="Vienken K."/>
            <person name="Pain A."/>
            <person name="Freitag M."/>
            <person name="Selker E.U."/>
            <person name="Archer D.B."/>
            <person name="Penalva M.A."/>
            <person name="Oakley B.R."/>
            <person name="Momany M."/>
            <person name="Tanaka T."/>
            <person name="Kumagai T."/>
            <person name="Asai K."/>
            <person name="Machida M."/>
            <person name="Nierman W.C."/>
            <person name="Denning D.W."/>
            <person name="Caddick M."/>
            <person name="Hynes M."/>
            <person name="Paoletti M."/>
            <person name="Fischer R."/>
            <person name="Miller B."/>
            <person name="Dyer P."/>
            <person name="Sachs M.S."/>
            <person name="Osmani S.A."/>
            <person name="Birren B.W."/>
        </authorList>
    </citation>
    <scope>NUCLEOTIDE SEQUENCE [LARGE SCALE GENOMIC DNA]</scope>
    <source>
        <strain evidence="4">FGSC A4 / ATCC 38163 / CBS 112.46 / NRRL 194 / M139</strain>
    </source>
</reference>
<dbReference type="GeneID" id="2874453"/>
<dbReference type="InParanoid" id="Q5B8S8"/>
<feature type="signal peptide" evidence="2">
    <location>
        <begin position="1"/>
        <end position="20"/>
    </location>
</feature>